<sequence length="75" mass="7966">MPPPTSDPAGTSVLTLCGQPLQKYGVRFSVSGMSTRVRAAERKGASRSSVSRSTRRDRNGPTIESASSEPCAARR</sequence>
<dbReference type="EMBL" id="CAFAAI010000300">
    <property type="protein sequence ID" value="CAB4810567.1"/>
    <property type="molecule type" value="Genomic_DNA"/>
</dbReference>
<reference evidence="2" key="1">
    <citation type="submission" date="2020-05" db="EMBL/GenBank/DDBJ databases">
        <authorList>
            <person name="Chiriac C."/>
            <person name="Salcher M."/>
            <person name="Ghai R."/>
            <person name="Kavagutti S V."/>
        </authorList>
    </citation>
    <scope>NUCLEOTIDE SEQUENCE</scope>
</reference>
<accession>A0A6J6YZA2</accession>
<feature type="region of interest" description="Disordered" evidence="1">
    <location>
        <begin position="36"/>
        <end position="75"/>
    </location>
</feature>
<name>A0A6J6YZA2_9ZZZZ</name>
<evidence type="ECO:0000313" key="2">
    <source>
        <dbReference type="EMBL" id="CAB4810567.1"/>
    </source>
</evidence>
<evidence type="ECO:0000256" key="1">
    <source>
        <dbReference type="SAM" id="MobiDB-lite"/>
    </source>
</evidence>
<protein>
    <submittedName>
        <fullName evidence="2">Unannotated protein</fullName>
    </submittedName>
</protein>
<gene>
    <name evidence="2" type="ORF">UFOPK2992_01551</name>
</gene>
<proteinExistence type="predicted"/>
<organism evidence="2">
    <name type="scientific">freshwater metagenome</name>
    <dbReference type="NCBI Taxonomy" id="449393"/>
    <lineage>
        <taxon>unclassified sequences</taxon>
        <taxon>metagenomes</taxon>
        <taxon>ecological metagenomes</taxon>
    </lineage>
</organism>
<dbReference type="AlphaFoldDB" id="A0A6J6YZA2"/>